<proteinExistence type="predicted"/>
<reference evidence="2" key="1">
    <citation type="journal article" date="2016" name="Front. Microbiol.">
        <title>Molecular Keys to the Janthinobacterium and Duganella spp. Interaction with the Plant Pathogen Fusarium graminearum.</title>
        <authorList>
            <person name="Haack F.S."/>
            <person name="Poehlein A."/>
            <person name="Kroger C."/>
            <person name="Voigt C.A."/>
            <person name="Piepenbring M."/>
            <person name="Bode H.B."/>
            <person name="Daniel R."/>
            <person name="Schafer W."/>
            <person name="Streit W.R."/>
        </authorList>
    </citation>
    <scope>NUCLEOTIDE SEQUENCE [LARGE SCALE GENOMIC DNA]</scope>
    <source>
        <strain evidence="2">T54</strain>
    </source>
</reference>
<organism evidence="1 2">
    <name type="scientific">Duganella phyllosphaerae</name>
    <dbReference type="NCBI Taxonomy" id="762836"/>
    <lineage>
        <taxon>Bacteria</taxon>
        <taxon>Pseudomonadati</taxon>
        <taxon>Pseudomonadota</taxon>
        <taxon>Betaproteobacteria</taxon>
        <taxon>Burkholderiales</taxon>
        <taxon>Oxalobacteraceae</taxon>
        <taxon>Telluria group</taxon>
        <taxon>Duganella</taxon>
    </lineage>
</organism>
<keyword evidence="2" id="KW-1185">Reference proteome</keyword>
<evidence type="ECO:0000313" key="1">
    <source>
        <dbReference type="EMBL" id="OEZ97983.1"/>
    </source>
</evidence>
<gene>
    <name evidence="1" type="ORF">DUPY_32540</name>
</gene>
<evidence type="ECO:0008006" key="3">
    <source>
        <dbReference type="Google" id="ProtNLM"/>
    </source>
</evidence>
<evidence type="ECO:0000313" key="2">
    <source>
        <dbReference type="Proteomes" id="UP000175989"/>
    </source>
</evidence>
<accession>A0A1E7WH95</accession>
<protein>
    <recommendedName>
        <fullName evidence="3">RNA polymerase sigma factor</fullName>
    </recommendedName>
</protein>
<sequence length="189" mass="21369">MTTYATTQEFFREFEALPSKVKLALETYASRCAVGTHYSDSMDLIHEVFFRVLDGRRHWPRDVDLAAFLANSVKSLASSSRQLAEHKNVPLESIEHQEDGAEPMGHQPVSSTEELAMERERQRIAQAAVEFARSILQTDVDAIRVLNGIYADMTPKEMKQAFALSDKGFAAARQRVMFRLKSFAALHPH</sequence>
<dbReference type="AlphaFoldDB" id="A0A1E7WH95"/>
<dbReference type="Proteomes" id="UP000175989">
    <property type="component" value="Unassembled WGS sequence"/>
</dbReference>
<name>A0A1E7WH95_9BURK</name>
<dbReference type="EMBL" id="LROM01000093">
    <property type="protein sequence ID" value="OEZ97983.1"/>
    <property type="molecule type" value="Genomic_DNA"/>
</dbReference>
<comment type="caution">
    <text evidence="1">The sequence shown here is derived from an EMBL/GenBank/DDBJ whole genome shotgun (WGS) entry which is preliminary data.</text>
</comment>